<evidence type="ECO:0000259" key="2">
    <source>
        <dbReference type="PROSITE" id="PS51782"/>
    </source>
</evidence>
<keyword evidence="4" id="KW-1185">Reference proteome</keyword>
<dbReference type="PROSITE" id="PS51782">
    <property type="entry name" value="LYSM"/>
    <property type="match status" value="1"/>
</dbReference>
<dbReference type="PANTHER" id="PTHR34700">
    <property type="entry name" value="POTASSIUM BINDING PROTEIN KBP"/>
    <property type="match status" value="1"/>
</dbReference>
<feature type="signal peptide" evidence="1">
    <location>
        <begin position="1"/>
        <end position="20"/>
    </location>
</feature>
<dbReference type="InterPro" id="IPR018392">
    <property type="entry name" value="LysM"/>
</dbReference>
<dbReference type="EMBL" id="JACHIA010000001">
    <property type="protein sequence ID" value="MBB6068531.1"/>
    <property type="molecule type" value="Genomic_DNA"/>
</dbReference>
<protein>
    <recommendedName>
        <fullName evidence="2">LysM domain-containing protein</fullName>
    </recommendedName>
</protein>
<dbReference type="RefSeq" id="WP_170030705.1">
    <property type="nucleotide sequence ID" value="NZ_JABDTL010000001.1"/>
</dbReference>
<keyword evidence="1" id="KW-0732">Signal</keyword>
<dbReference type="AlphaFoldDB" id="A0A841GIR0"/>
<dbReference type="InterPro" id="IPR036779">
    <property type="entry name" value="LysM_dom_sf"/>
</dbReference>
<evidence type="ECO:0000256" key="1">
    <source>
        <dbReference type="SAM" id="SignalP"/>
    </source>
</evidence>
<comment type="caution">
    <text evidence="3">The sequence shown here is derived from an EMBL/GenBank/DDBJ whole genome shotgun (WGS) entry which is preliminary data.</text>
</comment>
<sequence length="338" mass="37269">MRTAATVIAAAGLLAAVPLAAQNDAQNERVHVVRPGETLWDIARNYLNDPFLWPEIFRLNTNVVQDPARIYPSERLVLPDGVPAAATETVFNGGLPRERGPSVQFGERVPRPEVLPGDFYRVGFIARRGEVVPVGRLTEPEAHSALDLRMPPQINQYDRVFVQVDESVREGDRLRFLRPGREMRGVGRIYRPTGVGTVAAVDSGVATVVVVGLYAPMEPNDVAVPWERFPLEPNARSQAGEPDLEGRVIAFDEEGRVLQRTESILFLNVGRDSGVAVGDVFEAYEPRHRSRLGIRPEVYVARMQVVRVTGGSASVRVTELGQPSITTGLAVRRVARMR</sequence>
<proteinExistence type="predicted"/>
<dbReference type="PANTHER" id="PTHR34700:SF4">
    <property type="entry name" value="PHAGE-LIKE ELEMENT PBSX PROTEIN XKDP"/>
    <property type="match status" value="1"/>
</dbReference>
<dbReference type="InterPro" id="IPR052196">
    <property type="entry name" value="Bact_Kbp"/>
</dbReference>
<organism evidence="3 4">
    <name type="scientific">Longimicrobium terrae</name>
    <dbReference type="NCBI Taxonomy" id="1639882"/>
    <lineage>
        <taxon>Bacteria</taxon>
        <taxon>Pseudomonadati</taxon>
        <taxon>Gemmatimonadota</taxon>
        <taxon>Longimicrobiia</taxon>
        <taxon>Longimicrobiales</taxon>
        <taxon>Longimicrobiaceae</taxon>
        <taxon>Longimicrobium</taxon>
    </lineage>
</organism>
<dbReference type="SMART" id="SM00257">
    <property type="entry name" value="LysM"/>
    <property type="match status" value="1"/>
</dbReference>
<feature type="chain" id="PRO_5032846596" description="LysM domain-containing protein" evidence="1">
    <location>
        <begin position="21"/>
        <end position="338"/>
    </location>
</feature>
<reference evidence="3 4" key="1">
    <citation type="submission" date="2020-08" db="EMBL/GenBank/DDBJ databases">
        <title>Genomic Encyclopedia of Type Strains, Phase IV (KMG-IV): sequencing the most valuable type-strain genomes for metagenomic binning, comparative biology and taxonomic classification.</title>
        <authorList>
            <person name="Goeker M."/>
        </authorList>
    </citation>
    <scope>NUCLEOTIDE SEQUENCE [LARGE SCALE GENOMIC DNA]</scope>
    <source>
        <strain evidence="3 4">DSM 29007</strain>
    </source>
</reference>
<dbReference type="Gene3D" id="3.10.350.10">
    <property type="entry name" value="LysM domain"/>
    <property type="match status" value="1"/>
</dbReference>
<dbReference type="SUPFAM" id="SSF54106">
    <property type="entry name" value="LysM domain"/>
    <property type="match status" value="1"/>
</dbReference>
<dbReference type="CDD" id="cd00118">
    <property type="entry name" value="LysM"/>
    <property type="match status" value="1"/>
</dbReference>
<accession>A0A841GIR0</accession>
<feature type="domain" description="LysM" evidence="2">
    <location>
        <begin position="29"/>
        <end position="78"/>
    </location>
</feature>
<dbReference type="Pfam" id="PF01476">
    <property type="entry name" value="LysM"/>
    <property type="match status" value="1"/>
</dbReference>
<evidence type="ECO:0000313" key="4">
    <source>
        <dbReference type="Proteomes" id="UP000582837"/>
    </source>
</evidence>
<dbReference type="Proteomes" id="UP000582837">
    <property type="component" value="Unassembled WGS sequence"/>
</dbReference>
<gene>
    <name evidence="3" type="ORF">HNQ61_000142</name>
</gene>
<evidence type="ECO:0000313" key="3">
    <source>
        <dbReference type="EMBL" id="MBB6068531.1"/>
    </source>
</evidence>
<name>A0A841GIR0_9BACT</name>